<dbReference type="PANTHER" id="PTHR43547:SF2">
    <property type="entry name" value="HYBRID SIGNAL TRANSDUCTION HISTIDINE KINASE C"/>
    <property type="match status" value="1"/>
</dbReference>
<feature type="repeat" description="TPR" evidence="4">
    <location>
        <begin position="163"/>
        <end position="196"/>
    </location>
</feature>
<dbReference type="InterPro" id="IPR011990">
    <property type="entry name" value="TPR-like_helical_dom_sf"/>
</dbReference>
<dbReference type="SUPFAM" id="SSF81901">
    <property type="entry name" value="HCP-like"/>
    <property type="match status" value="1"/>
</dbReference>
<sequence length="650" mass="75249">MKKLILLLLCAVSSFSLAATQDSDGSNLRDSIFRIYRSMPADTARTQFLKDIFVHNIDKDWSAELLDSALASAISMKDVESELALRYEYFRYYTFRLDGENMDKALALLKEVCYRSKIYDNYFSALHYMLQLKGSRGDTESAILESQKMREEAIRLKDSRGIFLSYVTEGKAYVFARNYEKAIECYKKAAELTSLSTEDELMVHQYLTSAYYLFNKHPEMIAELEAQRRIIDGIIKEQHAMLDSYRSKILEIELMYCKIYLAVEDAPNLKKHLDEAAKFYTDDSFSSTVIAYNFSWAGYYYITKDWDKCFPQFELTLSAFKGTQPMYEMDIRRIMGDAYADAGRYKEAAETYRVAVLKCDSINKATLRMNEETVQANYRIQKALLEKEIGAKRFWQIAVGGVSLFVILLVGGVLRVSRIYRELAKSEREMRESYAVVQAADKMKEVFLHNITNEISVPLHSVVTLSDSLCQRNDLSMEEQQEYSAVIRRNAEKLIDLIFNILDLSRLESGMMKFNVQEYDMVQLCTDARMQAELQEGISVQVDFLTDLHTQLVQVDTVRFMKLLSSVLMSPKGRREPYAVQYMLDYKSIDELRIVVTNSPLLMDAENEREREIQHAINRLYLEAFQGSYQLCEEDGKQLIIITYPIKSFS</sequence>
<organism evidence="8 9">
    <name type="scientific">Bacteroides cellulosilyticus</name>
    <dbReference type="NCBI Taxonomy" id="246787"/>
    <lineage>
        <taxon>Bacteria</taxon>
        <taxon>Pseudomonadati</taxon>
        <taxon>Bacteroidota</taxon>
        <taxon>Bacteroidia</taxon>
        <taxon>Bacteroidales</taxon>
        <taxon>Bacteroidaceae</taxon>
        <taxon>Bacteroides</taxon>
    </lineage>
</organism>
<feature type="domain" description="Signal transduction histidine kinase dimerisation/phosphoacceptor" evidence="7">
    <location>
        <begin position="443"/>
        <end position="510"/>
    </location>
</feature>
<dbReference type="GO" id="GO:0000155">
    <property type="term" value="F:phosphorelay sensor kinase activity"/>
    <property type="evidence" value="ECO:0007669"/>
    <property type="project" value="InterPro"/>
</dbReference>
<dbReference type="EMBL" id="CP012801">
    <property type="protein sequence ID" value="ALJ59633.1"/>
    <property type="molecule type" value="Genomic_DNA"/>
</dbReference>
<dbReference type="Pfam" id="PF00512">
    <property type="entry name" value="HisKA"/>
    <property type="match status" value="1"/>
</dbReference>
<evidence type="ECO:0000313" key="9">
    <source>
        <dbReference type="Proteomes" id="UP000061809"/>
    </source>
</evidence>
<gene>
    <name evidence="8" type="primary">pleC_3</name>
    <name evidence="8" type="ORF">BcellWH2_02394</name>
</gene>
<evidence type="ECO:0000259" key="7">
    <source>
        <dbReference type="SMART" id="SM00388"/>
    </source>
</evidence>
<dbReference type="InterPro" id="IPR036097">
    <property type="entry name" value="HisK_dim/P_sf"/>
</dbReference>
<comment type="catalytic activity">
    <reaction evidence="1">
        <text>ATP + protein L-histidine = ADP + protein N-phospho-L-histidine.</text>
        <dbReference type="EC" id="2.7.13.3"/>
    </reaction>
</comment>
<dbReference type="CDD" id="cd00082">
    <property type="entry name" value="HisKA"/>
    <property type="match status" value="1"/>
</dbReference>
<dbReference type="KEGG" id="bcel:BcellWH2_02394"/>
<dbReference type="Proteomes" id="UP000061809">
    <property type="component" value="Chromosome"/>
</dbReference>
<keyword evidence="5" id="KW-1133">Transmembrane helix</keyword>
<dbReference type="PATRIC" id="fig|246787.4.peg.2459"/>
<keyword evidence="5" id="KW-0472">Membrane</keyword>
<dbReference type="Gene3D" id="1.10.287.130">
    <property type="match status" value="1"/>
</dbReference>
<protein>
    <recommendedName>
        <fullName evidence="2">histidine kinase</fullName>
        <ecNumber evidence="2">2.7.13.3</ecNumber>
    </recommendedName>
</protein>
<feature type="signal peptide" evidence="6">
    <location>
        <begin position="1"/>
        <end position="18"/>
    </location>
</feature>
<keyword evidence="5" id="KW-0812">Transmembrane</keyword>
<dbReference type="AlphaFoldDB" id="A0A0P0GHZ8"/>
<keyword evidence="8" id="KW-0808">Transferase</keyword>
<dbReference type="InterPro" id="IPR003661">
    <property type="entry name" value="HisK_dim/P_dom"/>
</dbReference>
<evidence type="ECO:0000256" key="2">
    <source>
        <dbReference type="ARBA" id="ARBA00012438"/>
    </source>
</evidence>
<dbReference type="Gene3D" id="1.25.40.10">
    <property type="entry name" value="Tetratricopeptide repeat domain"/>
    <property type="match status" value="1"/>
</dbReference>
<evidence type="ECO:0000256" key="4">
    <source>
        <dbReference type="PROSITE-ProRule" id="PRU00339"/>
    </source>
</evidence>
<dbReference type="RefSeq" id="WP_029426098.1">
    <property type="nucleotide sequence ID" value="NZ_CP012801.1"/>
</dbReference>
<evidence type="ECO:0000256" key="1">
    <source>
        <dbReference type="ARBA" id="ARBA00000085"/>
    </source>
</evidence>
<keyword evidence="6" id="KW-0732">Signal</keyword>
<keyword evidence="4" id="KW-0802">TPR repeat</keyword>
<proteinExistence type="predicted"/>
<evidence type="ECO:0000313" key="8">
    <source>
        <dbReference type="EMBL" id="ALJ59633.1"/>
    </source>
</evidence>
<dbReference type="SUPFAM" id="SSF47384">
    <property type="entry name" value="Homodimeric domain of signal transducing histidine kinase"/>
    <property type="match status" value="1"/>
</dbReference>
<feature type="transmembrane region" description="Helical" evidence="5">
    <location>
        <begin position="394"/>
        <end position="416"/>
    </location>
</feature>
<accession>A0A0P0GHZ8</accession>
<name>A0A0P0GHZ8_9BACE</name>
<dbReference type="SMART" id="SM00388">
    <property type="entry name" value="HisKA"/>
    <property type="match status" value="1"/>
</dbReference>
<keyword evidence="3" id="KW-0597">Phosphoprotein</keyword>
<dbReference type="PROSITE" id="PS50005">
    <property type="entry name" value="TPR"/>
    <property type="match status" value="1"/>
</dbReference>
<dbReference type="EC" id="2.7.13.3" evidence="2"/>
<evidence type="ECO:0000256" key="5">
    <source>
        <dbReference type="SAM" id="Phobius"/>
    </source>
</evidence>
<feature type="chain" id="PRO_5006047665" description="histidine kinase" evidence="6">
    <location>
        <begin position="19"/>
        <end position="650"/>
    </location>
</feature>
<reference evidence="8 9" key="1">
    <citation type="journal article" date="2015" name="Science">
        <title>Genetic determinants of in vivo fitness and diet responsiveness in multiple human gut Bacteroides.</title>
        <authorList>
            <person name="Wu M."/>
            <person name="McNulty N.P."/>
            <person name="Rodionov D.A."/>
            <person name="Khoroshkin M.S."/>
            <person name="Griffin N.W."/>
            <person name="Cheng J."/>
            <person name="Latreille P."/>
            <person name="Kerstetter R.A."/>
            <person name="Terrapon N."/>
            <person name="Henrissat B."/>
            <person name="Osterman A.L."/>
            <person name="Gordon J.I."/>
        </authorList>
    </citation>
    <scope>NUCLEOTIDE SEQUENCE [LARGE SCALE GENOMIC DNA]</scope>
    <source>
        <strain evidence="8 9">WH2</strain>
    </source>
</reference>
<evidence type="ECO:0000256" key="3">
    <source>
        <dbReference type="ARBA" id="ARBA00022553"/>
    </source>
</evidence>
<evidence type="ECO:0000256" key="6">
    <source>
        <dbReference type="SAM" id="SignalP"/>
    </source>
</evidence>
<dbReference type="PANTHER" id="PTHR43547">
    <property type="entry name" value="TWO-COMPONENT HISTIDINE KINASE"/>
    <property type="match status" value="1"/>
</dbReference>
<dbReference type="InterPro" id="IPR019734">
    <property type="entry name" value="TPR_rpt"/>
</dbReference>